<dbReference type="GeneID" id="93708920"/>
<reference evidence="3 4" key="1">
    <citation type="submission" date="2016-10" db="EMBL/GenBank/DDBJ databases">
        <authorList>
            <person name="Varghese N."/>
            <person name="Submissions S."/>
        </authorList>
    </citation>
    <scope>NUCLEOTIDE SEQUENCE [LARGE SCALE GENOMIC DNA]</scope>
    <source>
        <strain evidence="3 4">DSM 13796</strain>
    </source>
</reference>
<accession>A0A1I5VJZ8</accession>
<dbReference type="RefSeq" id="WP_061801700.1">
    <property type="nucleotide sequence ID" value="NZ_FOXX01000001.1"/>
</dbReference>
<keyword evidence="1" id="KW-0175">Coiled coil</keyword>
<organism evidence="3 4">
    <name type="scientific">Priestia endophytica DSM 13796</name>
    <dbReference type="NCBI Taxonomy" id="1121089"/>
    <lineage>
        <taxon>Bacteria</taxon>
        <taxon>Bacillati</taxon>
        <taxon>Bacillota</taxon>
        <taxon>Bacilli</taxon>
        <taxon>Bacillales</taxon>
        <taxon>Bacillaceae</taxon>
        <taxon>Priestia</taxon>
    </lineage>
</organism>
<dbReference type="EMBL" id="FOXX01000001">
    <property type="protein sequence ID" value="SFQ07751.1"/>
    <property type="molecule type" value="Genomic_DNA"/>
</dbReference>
<gene>
    <name evidence="3" type="ORF">SAMN02745910_00142</name>
</gene>
<keyword evidence="2" id="KW-1133">Transmembrane helix</keyword>
<proteinExistence type="predicted"/>
<feature type="transmembrane region" description="Helical" evidence="2">
    <location>
        <begin position="6"/>
        <end position="24"/>
    </location>
</feature>
<keyword evidence="2" id="KW-0812">Transmembrane</keyword>
<comment type="caution">
    <text evidence="3">The sequence shown here is derived from an EMBL/GenBank/DDBJ whole genome shotgun (WGS) entry which is preliminary data.</text>
</comment>
<keyword evidence="2" id="KW-0472">Membrane</keyword>
<evidence type="ECO:0000256" key="2">
    <source>
        <dbReference type="SAM" id="Phobius"/>
    </source>
</evidence>
<name>A0A1I5VJZ8_9BACI</name>
<sequence>MAFFIVISLILHVISFFCITLLYMKRSEMKRIEQAQKRSAKELEETMAAYLLELQEEHHNLIKSLKKSRENNIKKPNRTEFNAVSKPEDLSDLLPSLQTQEDTIETYLAKLKIDELEGEKLRKTVYFLHDRGLTSKEIAKHLHRGDAEIRLFLQFRQENRI</sequence>
<protein>
    <submittedName>
        <fullName evidence="3">Uncharacterized protein</fullName>
    </submittedName>
</protein>
<feature type="coiled-coil region" evidence="1">
    <location>
        <begin position="25"/>
        <end position="71"/>
    </location>
</feature>
<evidence type="ECO:0000313" key="3">
    <source>
        <dbReference type="EMBL" id="SFQ07751.1"/>
    </source>
</evidence>
<keyword evidence="4" id="KW-1185">Reference proteome</keyword>
<evidence type="ECO:0000256" key="1">
    <source>
        <dbReference type="SAM" id="Coils"/>
    </source>
</evidence>
<dbReference type="Proteomes" id="UP000182762">
    <property type="component" value="Unassembled WGS sequence"/>
</dbReference>
<evidence type="ECO:0000313" key="4">
    <source>
        <dbReference type="Proteomes" id="UP000182762"/>
    </source>
</evidence>